<dbReference type="EMBL" id="GBRH01202349">
    <property type="protein sequence ID" value="JAD95546.1"/>
    <property type="molecule type" value="Transcribed_RNA"/>
</dbReference>
<name>A0A0A9E663_ARUDO</name>
<protein>
    <submittedName>
        <fullName evidence="1">Uncharacterized protein</fullName>
    </submittedName>
</protein>
<evidence type="ECO:0000313" key="1">
    <source>
        <dbReference type="EMBL" id="JAD95546.1"/>
    </source>
</evidence>
<accession>A0A0A9E663</accession>
<proteinExistence type="predicted"/>
<organism evidence="1">
    <name type="scientific">Arundo donax</name>
    <name type="common">Giant reed</name>
    <name type="synonym">Donax arundinaceus</name>
    <dbReference type="NCBI Taxonomy" id="35708"/>
    <lineage>
        <taxon>Eukaryota</taxon>
        <taxon>Viridiplantae</taxon>
        <taxon>Streptophyta</taxon>
        <taxon>Embryophyta</taxon>
        <taxon>Tracheophyta</taxon>
        <taxon>Spermatophyta</taxon>
        <taxon>Magnoliopsida</taxon>
        <taxon>Liliopsida</taxon>
        <taxon>Poales</taxon>
        <taxon>Poaceae</taxon>
        <taxon>PACMAD clade</taxon>
        <taxon>Arundinoideae</taxon>
        <taxon>Arundineae</taxon>
        <taxon>Arundo</taxon>
    </lineage>
</organism>
<reference evidence="1" key="2">
    <citation type="journal article" date="2015" name="Data Brief">
        <title>Shoot transcriptome of the giant reed, Arundo donax.</title>
        <authorList>
            <person name="Barrero R.A."/>
            <person name="Guerrero F.D."/>
            <person name="Moolhuijzen P."/>
            <person name="Goolsby J.A."/>
            <person name="Tidwell J."/>
            <person name="Bellgard S.E."/>
            <person name="Bellgard M.I."/>
        </authorList>
    </citation>
    <scope>NUCLEOTIDE SEQUENCE</scope>
    <source>
        <tissue evidence="1">Shoot tissue taken approximately 20 cm above the soil surface</tissue>
    </source>
</reference>
<dbReference type="AlphaFoldDB" id="A0A0A9E663"/>
<sequence length="93" mass="9439">MAWRCSSVTAGGAADLATGCGCRFSCAAGAGDGDLRNSHLLLSLFPLSSSASGSRREEFLPGLSSLEGERKARLTAVSQDVAPFLPIAGADGH</sequence>
<reference evidence="1" key="1">
    <citation type="submission" date="2014-09" db="EMBL/GenBank/DDBJ databases">
        <authorList>
            <person name="Magalhaes I.L.F."/>
            <person name="Oliveira U."/>
            <person name="Santos F.R."/>
            <person name="Vidigal T.H.D.A."/>
            <person name="Brescovit A.D."/>
            <person name="Santos A.J."/>
        </authorList>
    </citation>
    <scope>NUCLEOTIDE SEQUENCE</scope>
    <source>
        <tissue evidence="1">Shoot tissue taken approximately 20 cm above the soil surface</tissue>
    </source>
</reference>